<organism evidence="2 3">
    <name type="scientific">Anaerovirgula multivorans</name>
    <dbReference type="NCBI Taxonomy" id="312168"/>
    <lineage>
        <taxon>Bacteria</taxon>
        <taxon>Bacillati</taxon>
        <taxon>Bacillota</taxon>
        <taxon>Clostridia</taxon>
        <taxon>Peptostreptococcales</taxon>
        <taxon>Natronincolaceae</taxon>
        <taxon>Anaerovirgula</taxon>
    </lineage>
</organism>
<accession>A0A239E958</accession>
<keyword evidence="1" id="KW-0812">Transmembrane</keyword>
<dbReference type="EMBL" id="FZOJ01000009">
    <property type="protein sequence ID" value="SNS41156.1"/>
    <property type="molecule type" value="Genomic_DNA"/>
</dbReference>
<sequence>MIDFLPSAYLFLGLLIIVGIMLIFLKINNSVNKLTTTLEKLLVFLEKNRS</sequence>
<reference evidence="2 3" key="1">
    <citation type="submission" date="2017-06" db="EMBL/GenBank/DDBJ databases">
        <authorList>
            <person name="Kim H.J."/>
            <person name="Triplett B.A."/>
        </authorList>
    </citation>
    <scope>NUCLEOTIDE SEQUENCE [LARGE SCALE GENOMIC DNA]</scope>
    <source>
        <strain evidence="2 3">SCA</strain>
    </source>
</reference>
<protein>
    <submittedName>
        <fullName evidence="2">Uncharacterized protein</fullName>
    </submittedName>
</protein>
<keyword evidence="1" id="KW-0472">Membrane</keyword>
<evidence type="ECO:0000313" key="2">
    <source>
        <dbReference type="EMBL" id="SNS41156.1"/>
    </source>
</evidence>
<dbReference type="Proteomes" id="UP000198304">
    <property type="component" value="Unassembled WGS sequence"/>
</dbReference>
<proteinExistence type="predicted"/>
<name>A0A239E958_9FIRM</name>
<keyword evidence="1" id="KW-1133">Transmembrane helix</keyword>
<feature type="transmembrane region" description="Helical" evidence="1">
    <location>
        <begin position="6"/>
        <end position="25"/>
    </location>
</feature>
<evidence type="ECO:0000256" key="1">
    <source>
        <dbReference type="SAM" id="Phobius"/>
    </source>
</evidence>
<keyword evidence="3" id="KW-1185">Reference proteome</keyword>
<gene>
    <name evidence="2" type="ORF">SAMN05446037_1009132</name>
</gene>
<evidence type="ECO:0000313" key="3">
    <source>
        <dbReference type="Proteomes" id="UP000198304"/>
    </source>
</evidence>
<dbReference type="AlphaFoldDB" id="A0A239E958"/>